<name>A0ABD3I7F4_9MARC</name>
<reference evidence="3 4" key="1">
    <citation type="submission" date="2024-09" db="EMBL/GenBank/DDBJ databases">
        <title>Chromosome-scale assembly of Riccia sorocarpa.</title>
        <authorList>
            <person name="Paukszto L."/>
        </authorList>
    </citation>
    <scope>NUCLEOTIDE SEQUENCE [LARGE SCALE GENOMIC DNA]</scope>
    <source>
        <strain evidence="3">LP-2024</strain>
        <tissue evidence="3">Aerial parts of the thallus</tissue>
    </source>
</reference>
<keyword evidence="4" id="KW-1185">Reference proteome</keyword>
<feature type="compositionally biased region" description="Polar residues" evidence="1">
    <location>
        <begin position="716"/>
        <end position="727"/>
    </location>
</feature>
<dbReference type="PANTHER" id="PTHR31635">
    <property type="entry name" value="REVERSE TRANSCRIPTASE DOMAIN-CONTAINING PROTEIN-RELATED"/>
    <property type="match status" value="1"/>
</dbReference>
<evidence type="ECO:0000259" key="2">
    <source>
        <dbReference type="PROSITE" id="PS50878"/>
    </source>
</evidence>
<dbReference type="CDD" id="cd01650">
    <property type="entry name" value="RT_nLTR_like"/>
    <property type="match status" value="1"/>
</dbReference>
<evidence type="ECO:0000313" key="4">
    <source>
        <dbReference type="Proteomes" id="UP001633002"/>
    </source>
</evidence>
<evidence type="ECO:0000256" key="1">
    <source>
        <dbReference type="SAM" id="MobiDB-lite"/>
    </source>
</evidence>
<dbReference type="PROSITE" id="PS50878">
    <property type="entry name" value="RT_POL"/>
    <property type="match status" value="1"/>
</dbReference>
<proteinExistence type="predicted"/>
<dbReference type="InterPro" id="IPR043502">
    <property type="entry name" value="DNA/RNA_pol_sf"/>
</dbReference>
<dbReference type="Proteomes" id="UP001633002">
    <property type="component" value="Unassembled WGS sequence"/>
</dbReference>
<feature type="region of interest" description="Disordered" evidence="1">
    <location>
        <begin position="700"/>
        <end position="727"/>
    </location>
</feature>
<dbReference type="Pfam" id="PF13966">
    <property type="entry name" value="zf-RVT"/>
    <property type="match status" value="1"/>
</dbReference>
<comment type="caution">
    <text evidence="3">The sequence shown here is derived from an EMBL/GenBank/DDBJ whole genome shotgun (WGS) entry which is preliminary data.</text>
</comment>
<sequence length="727" mass="83516">MARHKAPGADGLTVDVVRECWEFVGDECVRVVQTICAKKRLLRADTQGLIKLIPKGGEKKLLSNWRPISLINLTYKIVTKILATRVRSMMPQLVDPQQSGFIQGRFITDNVLSLKLGQEWAKWTDQKALFVKLDFIKAYDRVDHTFLWMVLEKLGFDQTFLSLVKGLTCEGSAKVHINGSFTPEIRVERGVRQGCPLAPLLFALCTQPFMSMLKQSEEQGRISGLQIEPGRSLLYQLFADDTGVFIGEQQENFIELQRILTKYESASRAKINLCKSLVMPLGGLTVPDWVRRLGCEIAEGDHSFKYLGVLTRVSLNDAVNIQEALRRLNRRILEWENFYLPWADSWMLWLLRVWFQFKKKLRLQEPVITLPAHLPIASLKWIWGLCGRTGVTGFQQIEKLAKQQKAVTLSDVHSEEDGIDVWRFVEEGQITPELREVGQWLASIQIQDCKLENVAGWCWEGGQVVHSKWKLSNAEWTKLKWACFPTYEGLSRNWEIDSDNESWNKRWKLLWGGASLISHRVCIWRLLQQGLPTLERARKWGVSDGFCKWCAREAETVKHVIWGCCRLRSRVQWLSELVLGDRWGSPTFIQILDKCFHLQATTPSALVLLSEHCRFSWLERNKHVFDNPMSTALAWQILGSAKVSIKVRWRMLKGERAILIQAHDKALLDKAMDILVVTRARWDHVQSVIQEIGLEENGDLRSPLRPTHHGHGLNHDLNQSSSEGFRT</sequence>
<dbReference type="Pfam" id="PF00078">
    <property type="entry name" value="RVT_1"/>
    <property type="match status" value="1"/>
</dbReference>
<dbReference type="PANTHER" id="PTHR31635:SF196">
    <property type="entry name" value="REVERSE TRANSCRIPTASE DOMAIN-CONTAINING PROTEIN-RELATED"/>
    <property type="match status" value="1"/>
</dbReference>
<organism evidence="3 4">
    <name type="scientific">Riccia sorocarpa</name>
    <dbReference type="NCBI Taxonomy" id="122646"/>
    <lineage>
        <taxon>Eukaryota</taxon>
        <taxon>Viridiplantae</taxon>
        <taxon>Streptophyta</taxon>
        <taxon>Embryophyta</taxon>
        <taxon>Marchantiophyta</taxon>
        <taxon>Marchantiopsida</taxon>
        <taxon>Marchantiidae</taxon>
        <taxon>Marchantiales</taxon>
        <taxon>Ricciaceae</taxon>
        <taxon>Riccia</taxon>
    </lineage>
</organism>
<gene>
    <name evidence="3" type="ORF">R1sor_017525</name>
</gene>
<feature type="domain" description="Reverse transcriptase" evidence="2">
    <location>
        <begin position="34"/>
        <end position="311"/>
    </location>
</feature>
<dbReference type="InterPro" id="IPR026960">
    <property type="entry name" value="RVT-Znf"/>
</dbReference>
<evidence type="ECO:0000313" key="3">
    <source>
        <dbReference type="EMBL" id="KAL3699503.1"/>
    </source>
</evidence>
<dbReference type="InterPro" id="IPR000477">
    <property type="entry name" value="RT_dom"/>
</dbReference>
<dbReference type="AlphaFoldDB" id="A0ABD3I7F4"/>
<dbReference type="SUPFAM" id="SSF56672">
    <property type="entry name" value="DNA/RNA polymerases"/>
    <property type="match status" value="1"/>
</dbReference>
<accession>A0ABD3I7F4</accession>
<dbReference type="EMBL" id="JBJQOH010000001">
    <property type="protein sequence ID" value="KAL3699503.1"/>
    <property type="molecule type" value="Genomic_DNA"/>
</dbReference>
<protein>
    <recommendedName>
        <fullName evidence="2">Reverse transcriptase domain-containing protein</fullName>
    </recommendedName>
</protein>